<feature type="region of interest" description="Disordered" evidence="1">
    <location>
        <begin position="442"/>
        <end position="476"/>
    </location>
</feature>
<accession>A0A2T5FZB2</accession>
<evidence type="ECO:0000313" key="4">
    <source>
        <dbReference type="Proteomes" id="UP000244162"/>
    </source>
</evidence>
<protein>
    <recommendedName>
        <fullName evidence="2">Anti-CBASS protein Acb1-like N-terminal domain-containing protein</fullName>
    </recommendedName>
</protein>
<dbReference type="Proteomes" id="UP000244162">
    <property type="component" value="Unassembled WGS sequence"/>
</dbReference>
<dbReference type="InterPro" id="IPR024459">
    <property type="entry name" value="Acb1-like_N"/>
</dbReference>
<dbReference type="NCBIfam" id="TIGR01555">
    <property type="entry name" value="phge_rel_HI1409"/>
    <property type="match status" value="1"/>
</dbReference>
<name>A0A2T5FZB2_9SPHN</name>
<gene>
    <name evidence="3" type="ORF">CLG96_05345</name>
</gene>
<evidence type="ECO:0000259" key="2">
    <source>
        <dbReference type="Pfam" id="PF06381"/>
    </source>
</evidence>
<dbReference type="Pfam" id="PF06381">
    <property type="entry name" value="Phage_portal_3"/>
    <property type="match status" value="1"/>
</dbReference>
<evidence type="ECO:0000313" key="3">
    <source>
        <dbReference type="EMBL" id="PTQ12007.1"/>
    </source>
</evidence>
<evidence type="ECO:0000256" key="1">
    <source>
        <dbReference type="SAM" id="MobiDB-lite"/>
    </source>
</evidence>
<dbReference type="EMBL" id="NWBU01000005">
    <property type="protein sequence ID" value="PTQ12007.1"/>
    <property type="molecule type" value="Genomic_DNA"/>
</dbReference>
<proteinExistence type="predicted"/>
<comment type="caution">
    <text evidence="3">The sequence shown here is derived from an EMBL/GenBank/DDBJ whole genome shotgun (WGS) entry which is preliminary data.</text>
</comment>
<sequence length="476" mass="51773">MSFPARPRDPASGRFVAMDSLTNAMTGAGTTADKRIYARYRLDRWSPDQIEAAYRSSWLMRKAVDLPPYDMTRAWRNWQAKGDQIERLEAEERRLDLRAKIRRALILGRLGGGAILLGVGRGDPAMPLLPDQLRQGELKFLHVISRWQLQFEGGIIRDPTDENFGQPSLWRLTDGKGGGALIHPSRVVAFTGQAVPDFATVSEEDAFWGDSIPQAIGDAVKNADAAQNGFASLIDEASIDTIGIPDMLAMVGTEEGESRLLRRLELMKLGQSMHRARLKDAAETWETRQVNWAGMTDVISAYVGLVAGATDIPATRLLGKSPDGMNATGEGDRANYDRMIAGRQETDLAPQLARIDELLIRSALGSRDPDIFHAFAPLSLLSETETAGLFKTMMEAMTALRKSGTIPPIAFAKAMQNLLVEKGWIPGLDGALAEIAEEARFGGKSGEESEGEGAGVRMPAEATSALGREGRLPSAD</sequence>
<organism evidence="3 4">
    <name type="scientific">Sphingomonas oleivorans</name>
    <dbReference type="NCBI Taxonomy" id="1735121"/>
    <lineage>
        <taxon>Bacteria</taxon>
        <taxon>Pseudomonadati</taxon>
        <taxon>Pseudomonadota</taxon>
        <taxon>Alphaproteobacteria</taxon>
        <taxon>Sphingomonadales</taxon>
        <taxon>Sphingomonadaceae</taxon>
        <taxon>Sphingomonas</taxon>
    </lineage>
</organism>
<reference evidence="3 4" key="1">
    <citation type="submission" date="2017-09" db="EMBL/GenBank/DDBJ databases">
        <title>Sphingomonas panjinensis sp.nov., isolated from oil-contaminated soil.</title>
        <authorList>
            <person name="Wang L."/>
            <person name="Chen L."/>
        </authorList>
    </citation>
    <scope>NUCLEOTIDE SEQUENCE [LARGE SCALE GENOMIC DNA]</scope>
    <source>
        <strain evidence="3 4">FW-11</strain>
    </source>
</reference>
<dbReference type="InterPro" id="IPR006445">
    <property type="entry name" value="Phage-assoc_HI1409"/>
</dbReference>
<dbReference type="AlphaFoldDB" id="A0A2T5FZB2"/>
<dbReference type="OrthoDB" id="7491028at2"/>
<keyword evidence="4" id="KW-1185">Reference proteome</keyword>
<feature type="domain" description="Anti-CBASS protein Acb1-like N-terminal" evidence="2">
    <location>
        <begin position="49"/>
        <end position="398"/>
    </location>
</feature>